<dbReference type="EMBL" id="KN716652">
    <property type="protein sequence ID" value="KJH42548.1"/>
    <property type="molecule type" value="Genomic_DNA"/>
</dbReference>
<dbReference type="OrthoDB" id="5773379at2759"/>
<reference evidence="2 3" key="1">
    <citation type="submission" date="2013-11" db="EMBL/GenBank/DDBJ databases">
        <title>Draft genome of the bovine lungworm Dictyocaulus viviparus.</title>
        <authorList>
            <person name="Mitreva M."/>
        </authorList>
    </citation>
    <scope>NUCLEOTIDE SEQUENCE [LARGE SCALE GENOMIC DNA]</scope>
    <source>
        <strain evidence="2 3">HannoverDv2000</strain>
    </source>
</reference>
<proteinExistence type="predicted"/>
<evidence type="ECO:0000313" key="3">
    <source>
        <dbReference type="Proteomes" id="UP000053766"/>
    </source>
</evidence>
<keyword evidence="3" id="KW-1185">Reference proteome</keyword>
<name>A0A0D8XD54_DICVI</name>
<protein>
    <submittedName>
        <fullName evidence="2">Uncharacterized protein</fullName>
    </submittedName>
</protein>
<evidence type="ECO:0000256" key="1">
    <source>
        <dbReference type="SAM" id="Phobius"/>
    </source>
</evidence>
<feature type="transmembrane region" description="Helical" evidence="1">
    <location>
        <begin position="129"/>
        <end position="152"/>
    </location>
</feature>
<feature type="transmembrane region" description="Helical" evidence="1">
    <location>
        <begin position="158"/>
        <end position="178"/>
    </location>
</feature>
<keyword evidence="1" id="KW-0472">Membrane</keyword>
<dbReference type="Proteomes" id="UP000053766">
    <property type="component" value="Unassembled WGS sequence"/>
</dbReference>
<keyword evidence="1" id="KW-0812">Transmembrane</keyword>
<sequence>MIFTVVALRNRLFFNKTTRDPFLFVKNPLFFPNDEWQQSTAIKSIFFCFFIVVNYKRLMGFFGMGNEVLTAFRFAFNSPYVIIVAFACDTTTRRLSLERIIMSNNLKNRRKLQLVFDEQEKATKLASTATGFIILGMVELEIIYCSVIVIIVGDRLSVIASICFFVLPVVWSSMFHLLPLSTPVCTSIGFDPWSDFTDL</sequence>
<accession>A0A0D8XD54</accession>
<gene>
    <name evidence="2" type="ORF">DICVIV_11454</name>
</gene>
<reference evidence="3" key="2">
    <citation type="journal article" date="2016" name="Sci. Rep.">
        <title>Dictyocaulus viviparus genome, variome and transcriptome elucidate lungworm biology and support future intervention.</title>
        <authorList>
            <person name="McNulty S.N."/>
            <person name="Strube C."/>
            <person name="Rosa B.A."/>
            <person name="Martin J.C."/>
            <person name="Tyagi R."/>
            <person name="Choi Y.J."/>
            <person name="Wang Q."/>
            <person name="Hallsworth Pepin K."/>
            <person name="Zhang X."/>
            <person name="Ozersky P."/>
            <person name="Wilson R.K."/>
            <person name="Sternberg P.W."/>
            <person name="Gasser R.B."/>
            <person name="Mitreva M."/>
        </authorList>
    </citation>
    <scope>NUCLEOTIDE SEQUENCE [LARGE SCALE GENOMIC DNA]</scope>
    <source>
        <strain evidence="3">HannoverDv2000</strain>
    </source>
</reference>
<organism evidence="2 3">
    <name type="scientific">Dictyocaulus viviparus</name>
    <name type="common">Bovine lungworm</name>
    <dbReference type="NCBI Taxonomy" id="29172"/>
    <lineage>
        <taxon>Eukaryota</taxon>
        <taxon>Metazoa</taxon>
        <taxon>Ecdysozoa</taxon>
        <taxon>Nematoda</taxon>
        <taxon>Chromadorea</taxon>
        <taxon>Rhabditida</taxon>
        <taxon>Rhabditina</taxon>
        <taxon>Rhabditomorpha</taxon>
        <taxon>Strongyloidea</taxon>
        <taxon>Metastrongylidae</taxon>
        <taxon>Dictyocaulus</taxon>
    </lineage>
</organism>
<keyword evidence="1" id="KW-1133">Transmembrane helix</keyword>
<evidence type="ECO:0000313" key="2">
    <source>
        <dbReference type="EMBL" id="KJH42548.1"/>
    </source>
</evidence>
<dbReference type="AlphaFoldDB" id="A0A0D8XD54"/>